<keyword evidence="1" id="KW-0472">Membrane</keyword>
<dbReference type="EMBL" id="CP048268">
    <property type="protein sequence ID" value="QYN52899.1"/>
    <property type="molecule type" value="Genomic_DNA"/>
</dbReference>
<keyword evidence="1" id="KW-0812">Transmembrane</keyword>
<name>A0ABX8W5N9_9LACO</name>
<accession>A0ABX8W5N9</accession>
<sequence>MKKMIISVIVLVISILILVNSIIQAEMINPNLWWQVIGMAIITFVVARDNWDQYQNFHKHQQK</sequence>
<evidence type="ECO:0000313" key="3">
    <source>
        <dbReference type="Proteomes" id="UP000826550"/>
    </source>
</evidence>
<proteinExistence type="predicted"/>
<dbReference type="RefSeq" id="WP_127326205.1">
    <property type="nucleotide sequence ID" value="NZ_CP048268.1"/>
</dbReference>
<keyword evidence="3" id="KW-1185">Reference proteome</keyword>
<protein>
    <submittedName>
        <fullName evidence="2">Uncharacterized protein</fullName>
    </submittedName>
</protein>
<feature type="transmembrane region" description="Helical" evidence="1">
    <location>
        <begin position="31"/>
        <end position="51"/>
    </location>
</feature>
<reference evidence="2 3" key="1">
    <citation type="submission" date="2020-01" db="EMBL/GenBank/DDBJ databases">
        <title>Vast differences in strain-level diversity in the gut microbiota of two closely related honey bee species.</title>
        <authorList>
            <person name="Ellegaard K.M."/>
            <person name="Suenami S."/>
            <person name="Miyazaki R."/>
            <person name="Engel P."/>
        </authorList>
    </citation>
    <scope>NUCLEOTIDE SEQUENCE [LARGE SCALE GENOMIC DNA]</scope>
    <source>
        <strain evidence="2 3">ESL0416</strain>
    </source>
</reference>
<evidence type="ECO:0000256" key="1">
    <source>
        <dbReference type="SAM" id="Phobius"/>
    </source>
</evidence>
<organism evidence="2 3">
    <name type="scientific">Lactobacillus panisapium</name>
    <dbReference type="NCBI Taxonomy" id="2012495"/>
    <lineage>
        <taxon>Bacteria</taxon>
        <taxon>Bacillati</taxon>
        <taxon>Bacillota</taxon>
        <taxon>Bacilli</taxon>
        <taxon>Lactobacillales</taxon>
        <taxon>Lactobacillaceae</taxon>
        <taxon>Lactobacillus</taxon>
    </lineage>
</organism>
<dbReference type="Proteomes" id="UP000826550">
    <property type="component" value="Chromosome"/>
</dbReference>
<gene>
    <name evidence="2" type="ORF">GYM71_05480</name>
</gene>
<evidence type="ECO:0000313" key="2">
    <source>
        <dbReference type="EMBL" id="QYN52899.1"/>
    </source>
</evidence>
<keyword evidence="1" id="KW-1133">Transmembrane helix</keyword>